<comment type="cofactor">
    <cofactor evidence="1 8">
        <name>pyridoxal 5'-phosphate</name>
        <dbReference type="ChEBI" id="CHEBI:597326"/>
    </cofactor>
</comment>
<evidence type="ECO:0000313" key="11">
    <source>
        <dbReference type="Proteomes" id="UP000070133"/>
    </source>
</evidence>
<dbReference type="InterPro" id="IPR043132">
    <property type="entry name" value="BCAT-like_C"/>
</dbReference>
<reference evidence="10 11" key="1">
    <citation type="submission" date="2015-07" db="EMBL/GenBank/DDBJ databases">
        <title>Comparative genomics of the Sigatoka disease complex on banana suggests a link between parallel evolutionary changes in Pseudocercospora fijiensis and Pseudocercospora eumusae and increased virulence on the banana host.</title>
        <authorList>
            <person name="Chang T.-C."/>
            <person name="Salvucci A."/>
            <person name="Crous P.W."/>
            <person name="Stergiopoulos I."/>
        </authorList>
    </citation>
    <scope>NUCLEOTIDE SEQUENCE [LARGE SCALE GENOMIC DNA]</scope>
    <source>
        <strain evidence="10 11">CBS 114824</strain>
    </source>
</reference>
<protein>
    <recommendedName>
        <fullName evidence="9">Branched-chain-amino-acid aminotransferase</fullName>
        <ecNumber evidence="9">2.6.1.42</ecNumber>
    </recommendedName>
</protein>
<dbReference type="GO" id="GO:0009098">
    <property type="term" value="P:L-leucine biosynthetic process"/>
    <property type="evidence" value="ECO:0007669"/>
    <property type="project" value="TreeGrafter"/>
</dbReference>
<dbReference type="InterPro" id="IPR018300">
    <property type="entry name" value="Aminotrans_IV_CS"/>
</dbReference>
<sequence length="408" mass="44493">MTADTAGCNGQTPAAGGPLDASRLTYQFTKVPRAIPAPNSPELWAQSEATDHMILARYDVAKGGWLAPQLVPYGPLSLAPTAATLHYAMECFEGLKLYRGVDGRLRLFRPDLNAKRMQKSAARVSLPDFPPEQLVLLIDALAAIDAPRWLPKDSVGTYLYVRPTMIATQPSLAIKKASEALLYILLVCFPDFDQPSGSLGPPPGDAENKPKKDLGLRLVASNKETIRAWPGGFGNCKLGANYGPSIVASAEAARRGFDQILWLFGNEEFITEAGACNFFTVIQPKHSGSAQLLTAPLEDGVVLPGVTRASVLDIVNELFANELEVVERNFSIHELIDAVNNARMVECFVCGTAFFITPVAEINYKGQSINVLPSKKAPCSLVARLRARLWKIMYGEIQHRWSHCVDET</sequence>
<keyword evidence="9" id="KW-0028">Amino-acid biosynthesis</keyword>
<dbReference type="GO" id="GO:0052656">
    <property type="term" value="F:L-isoleucine-2-oxoglutarate transaminase activity"/>
    <property type="evidence" value="ECO:0007669"/>
    <property type="project" value="RHEA"/>
</dbReference>
<keyword evidence="11" id="KW-1185">Reference proteome</keyword>
<evidence type="ECO:0000256" key="6">
    <source>
        <dbReference type="PIRSR" id="PIRSR006468-1"/>
    </source>
</evidence>
<evidence type="ECO:0000256" key="4">
    <source>
        <dbReference type="ARBA" id="ARBA00022679"/>
    </source>
</evidence>
<keyword evidence="5 8" id="KW-0663">Pyridoxal phosphate</keyword>
<gene>
    <name evidence="10" type="ORF">AC578_4408</name>
</gene>
<dbReference type="PROSITE" id="PS00770">
    <property type="entry name" value="AA_TRANSFER_CLASS_4"/>
    <property type="match status" value="1"/>
</dbReference>
<dbReference type="GO" id="GO:0005739">
    <property type="term" value="C:mitochondrion"/>
    <property type="evidence" value="ECO:0007669"/>
    <property type="project" value="TreeGrafter"/>
</dbReference>
<dbReference type="Proteomes" id="UP000070133">
    <property type="component" value="Unassembled WGS sequence"/>
</dbReference>
<dbReference type="InterPro" id="IPR043131">
    <property type="entry name" value="BCAT-like_N"/>
</dbReference>
<evidence type="ECO:0000256" key="8">
    <source>
        <dbReference type="RuleBase" id="RU004516"/>
    </source>
</evidence>
<evidence type="ECO:0000256" key="5">
    <source>
        <dbReference type="ARBA" id="ARBA00022898"/>
    </source>
</evidence>
<dbReference type="InterPro" id="IPR036038">
    <property type="entry name" value="Aminotransferase-like"/>
</dbReference>
<dbReference type="STRING" id="321146.A0A139GVV7"/>
<keyword evidence="4 9" id="KW-0808">Transferase</keyword>
<dbReference type="EC" id="2.6.1.42" evidence="9"/>
<evidence type="ECO:0000256" key="1">
    <source>
        <dbReference type="ARBA" id="ARBA00001933"/>
    </source>
</evidence>
<proteinExistence type="inferred from homology"/>
<feature type="modified residue" description="N6-(pyridoxal phosphate)lysine" evidence="6">
    <location>
        <position position="237"/>
    </location>
</feature>
<comment type="catalytic activity">
    <reaction evidence="9">
        <text>L-valine + 2-oxoglutarate = 3-methyl-2-oxobutanoate + L-glutamate</text>
        <dbReference type="Rhea" id="RHEA:24813"/>
        <dbReference type="ChEBI" id="CHEBI:11851"/>
        <dbReference type="ChEBI" id="CHEBI:16810"/>
        <dbReference type="ChEBI" id="CHEBI:29985"/>
        <dbReference type="ChEBI" id="CHEBI:57762"/>
        <dbReference type="EC" id="2.6.1.42"/>
    </reaction>
</comment>
<evidence type="ECO:0000256" key="7">
    <source>
        <dbReference type="RuleBase" id="RU004106"/>
    </source>
</evidence>
<organism evidence="10 11">
    <name type="scientific">Pseudocercospora eumusae</name>
    <dbReference type="NCBI Taxonomy" id="321146"/>
    <lineage>
        <taxon>Eukaryota</taxon>
        <taxon>Fungi</taxon>
        <taxon>Dikarya</taxon>
        <taxon>Ascomycota</taxon>
        <taxon>Pezizomycotina</taxon>
        <taxon>Dothideomycetes</taxon>
        <taxon>Dothideomycetidae</taxon>
        <taxon>Mycosphaerellales</taxon>
        <taxon>Mycosphaerellaceae</taxon>
        <taxon>Pseudocercospora</taxon>
    </lineage>
</organism>
<dbReference type="InterPro" id="IPR005786">
    <property type="entry name" value="B_amino_transII"/>
</dbReference>
<dbReference type="GO" id="GO:0052654">
    <property type="term" value="F:L-leucine-2-oxoglutarate transaminase activity"/>
    <property type="evidence" value="ECO:0007669"/>
    <property type="project" value="RHEA"/>
</dbReference>
<dbReference type="InterPro" id="IPR001544">
    <property type="entry name" value="Aminotrans_IV"/>
</dbReference>
<dbReference type="GO" id="GO:0009099">
    <property type="term" value="P:L-valine biosynthetic process"/>
    <property type="evidence" value="ECO:0007669"/>
    <property type="project" value="TreeGrafter"/>
</dbReference>
<name>A0A139GVV7_9PEZI</name>
<dbReference type="PANTHER" id="PTHR11825">
    <property type="entry name" value="SUBGROUP IIII AMINOTRANSFERASE"/>
    <property type="match status" value="1"/>
</dbReference>
<dbReference type="Gene3D" id="3.30.470.10">
    <property type="match status" value="1"/>
</dbReference>
<dbReference type="GO" id="GO:0052655">
    <property type="term" value="F:L-valine-2-oxoglutarate transaminase activity"/>
    <property type="evidence" value="ECO:0007669"/>
    <property type="project" value="RHEA"/>
</dbReference>
<dbReference type="AlphaFoldDB" id="A0A139GVV7"/>
<accession>A0A139GVV7</accession>
<evidence type="ECO:0000256" key="9">
    <source>
        <dbReference type="RuleBase" id="RU004517"/>
    </source>
</evidence>
<dbReference type="OrthoDB" id="1732691at2759"/>
<keyword evidence="9" id="KW-0100">Branched-chain amino acid biosynthesis</keyword>
<evidence type="ECO:0000256" key="2">
    <source>
        <dbReference type="ARBA" id="ARBA00009320"/>
    </source>
</evidence>
<comment type="caution">
    <text evidence="10">The sequence shown here is derived from an EMBL/GenBank/DDBJ whole genome shotgun (WGS) entry which is preliminary data.</text>
</comment>
<dbReference type="Gene3D" id="3.20.10.10">
    <property type="entry name" value="D-amino Acid Aminotransferase, subunit A, domain 2"/>
    <property type="match status" value="1"/>
</dbReference>
<comment type="catalytic activity">
    <reaction evidence="9">
        <text>L-isoleucine + 2-oxoglutarate = (S)-3-methyl-2-oxopentanoate + L-glutamate</text>
        <dbReference type="Rhea" id="RHEA:24801"/>
        <dbReference type="ChEBI" id="CHEBI:16810"/>
        <dbReference type="ChEBI" id="CHEBI:29985"/>
        <dbReference type="ChEBI" id="CHEBI:35146"/>
        <dbReference type="ChEBI" id="CHEBI:58045"/>
        <dbReference type="EC" id="2.6.1.42"/>
    </reaction>
</comment>
<dbReference type="Pfam" id="PF01063">
    <property type="entry name" value="Aminotran_4"/>
    <property type="match status" value="1"/>
</dbReference>
<dbReference type="EMBL" id="LFZN01000298">
    <property type="protein sequence ID" value="KXS94337.1"/>
    <property type="molecule type" value="Genomic_DNA"/>
</dbReference>
<comment type="similarity">
    <text evidence="2 7">Belongs to the class-IV pyridoxal-phosphate-dependent aminotransferase family.</text>
</comment>
<dbReference type="SUPFAM" id="SSF56752">
    <property type="entry name" value="D-aminoacid aminotransferase-like PLP-dependent enzymes"/>
    <property type="match status" value="1"/>
</dbReference>
<dbReference type="PANTHER" id="PTHR11825:SF69">
    <property type="entry name" value="BRANCHED-CHAIN-AMINO-ACID AMINOTRANSFERASE"/>
    <property type="match status" value="1"/>
</dbReference>
<evidence type="ECO:0000313" key="10">
    <source>
        <dbReference type="EMBL" id="KXS94337.1"/>
    </source>
</evidence>
<dbReference type="PIRSF" id="PIRSF006468">
    <property type="entry name" value="BCAT1"/>
    <property type="match status" value="1"/>
</dbReference>
<evidence type="ECO:0000256" key="3">
    <source>
        <dbReference type="ARBA" id="ARBA00022576"/>
    </source>
</evidence>
<comment type="catalytic activity">
    <reaction evidence="9">
        <text>L-leucine + 2-oxoglutarate = 4-methyl-2-oxopentanoate + L-glutamate</text>
        <dbReference type="Rhea" id="RHEA:18321"/>
        <dbReference type="ChEBI" id="CHEBI:16810"/>
        <dbReference type="ChEBI" id="CHEBI:17865"/>
        <dbReference type="ChEBI" id="CHEBI:29985"/>
        <dbReference type="ChEBI" id="CHEBI:57427"/>
        <dbReference type="EC" id="2.6.1.42"/>
    </reaction>
</comment>
<keyword evidence="3 9" id="KW-0032">Aminotransferase</keyword>